<dbReference type="EMBL" id="JBHSCW010000008">
    <property type="protein sequence ID" value="MFC4352672.1"/>
    <property type="molecule type" value="Genomic_DNA"/>
</dbReference>
<comment type="cofactor">
    <cofactor evidence="7">
        <name>Zn(2+)</name>
        <dbReference type="ChEBI" id="CHEBI:29105"/>
    </cofactor>
</comment>
<keyword evidence="7" id="KW-0862">Zinc</keyword>
<keyword evidence="3 7" id="KW-0808">Transferase</keyword>
<dbReference type="RefSeq" id="WP_382423032.1">
    <property type="nucleotide sequence ID" value="NZ_JBHSCW010000008.1"/>
</dbReference>
<dbReference type="Pfam" id="PF02574">
    <property type="entry name" value="S-methyl_trans"/>
    <property type="match status" value="1"/>
</dbReference>
<feature type="domain" description="Hcy-binding" evidence="9">
    <location>
        <begin position="3"/>
        <end position="294"/>
    </location>
</feature>
<keyword evidence="5 7" id="KW-0479">Metal-binding</keyword>
<dbReference type="GO" id="GO:0032259">
    <property type="term" value="P:methylation"/>
    <property type="evidence" value="ECO:0007669"/>
    <property type="project" value="UniProtKB-KW"/>
</dbReference>
<evidence type="ECO:0000256" key="2">
    <source>
        <dbReference type="ARBA" id="ARBA00022603"/>
    </source>
</evidence>
<sequence>MSDLLQDLLSHRPWLLADGATGTNLFALGLQHGDAPELWNLAEPDKVRRHYRSFIEAGSDIVLTNTFGGTANRLKLHGAEEQVHEINREAARLMKEEIARSGRDVVCAGSVGPTGDLFVPLGPLKHEDGVAAFTAQCAGLLEGGADVAWIETMSSPDELNAAIEGATRAGLPVVCTLSFDTNGRTMMGVTPEDLSRLAHQASSEPLAFGGNCGTGPAEMVAALVNMRNAAGPTDTLVAKANCGIPVFVEGEVRYNGTPELMARYAVLARNAGARIIGGCCGTTPEHIRSMRHVLETTEPGDSPSVEDITRELGAISAGGRGEKPGESAGRRGSRRRSRV</sequence>
<evidence type="ECO:0000256" key="1">
    <source>
        <dbReference type="ARBA" id="ARBA00010398"/>
    </source>
</evidence>
<gene>
    <name evidence="10" type="primary">bmt</name>
    <name evidence="10" type="ORF">ACFOW6_14065</name>
</gene>
<evidence type="ECO:0000256" key="3">
    <source>
        <dbReference type="ARBA" id="ARBA00022679"/>
    </source>
</evidence>
<feature type="binding site" evidence="7">
    <location>
        <position position="279"/>
    </location>
    <ligand>
        <name>Zn(2+)</name>
        <dbReference type="ChEBI" id="CHEBI:29105"/>
    </ligand>
</feature>
<proteinExistence type="inferred from homology"/>
<evidence type="ECO:0000256" key="7">
    <source>
        <dbReference type="PROSITE-ProRule" id="PRU00333"/>
    </source>
</evidence>
<evidence type="ECO:0000256" key="8">
    <source>
        <dbReference type="SAM" id="MobiDB-lite"/>
    </source>
</evidence>
<dbReference type="InterPro" id="IPR036589">
    <property type="entry name" value="HCY_dom_sf"/>
</dbReference>
<evidence type="ECO:0000256" key="5">
    <source>
        <dbReference type="ARBA" id="ARBA00022723"/>
    </source>
</evidence>
<dbReference type="Gene3D" id="3.20.20.330">
    <property type="entry name" value="Homocysteine-binding-like domain"/>
    <property type="match status" value="1"/>
</dbReference>
<evidence type="ECO:0000256" key="6">
    <source>
        <dbReference type="ARBA" id="ARBA00023285"/>
    </source>
</evidence>
<evidence type="ECO:0000256" key="4">
    <source>
        <dbReference type="ARBA" id="ARBA00022691"/>
    </source>
</evidence>
<dbReference type="GO" id="GO:0047150">
    <property type="term" value="F:betaine-homocysteine S-methyltransferase activity"/>
    <property type="evidence" value="ECO:0007669"/>
    <property type="project" value="UniProtKB-EC"/>
</dbReference>
<evidence type="ECO:0000313" key="10">
    <source>
        <dbReference type="EMBL" id="MFC4352672.1"/>
    </source>
</evidence>
<accession>A0ABV8UN13</accession>
<feature type="binding site" evidence="7">
    <location>
        <position position="280"/>
    </location>
    <ligand>
        <name>Zn(2+)</name>
        <dbReference type="ChEBI" id="CHEBI:29105"/>
    </ligand>
</feature>
<keyword evidence="2 7" id="KW-0489">Methyltransferase</keyword>
<keyword evidence="4" id="KW-0949">S-adenosyl-L-methionine</keyword>
<dbReference type="PANTHER" id="PTHR45833">
    <property type="entry name" value="METHIONINE SYNTHASE"/>
    <property type="match status" value="1"/>
</dbReference>
<dbReference type="PROSITE" id="PS50970">
    <property type="entry name" value="HCY"/>
    <property type="match status" value="1"/>
</dbReference>
<keyword evidence="6" id="KW-0170">Cobalt</keyword>
<dbReference type="PANTHER" id="PTHR45833:SF1">
    <property type="entry name" value="METHIONINE SYNTHASE"/>
    <property type="match status" value="1"/>
</dbReference>
<keyword evidence="11" id="KW-1185">Reference proteome</keyword>
<comment type="similarity">
    <text evidence="1">Belongs to the vitamin-B12 dependent methionine synthase family.</text>
</comment>
<organism evidence="10 11">
    <name type="scientific">Fodinicurvata halophila</name>
    <dbReference type="NCBI Taxonomy" id="1419723"/>
    <lineage>
        <taxon>Bacteria</taxon>
        <taxon>Pseudomonadati</taxon>
        <taxon>Pseudomonadota</taxon>
        <taxon>Alphaproteobacteria</taxon>
        <taxon>Rhodospirillales</taxon>
        <taxon>Rhodovibrionaceae</taxon>
        <taxon>Fodinicurvata</taxon>
    </lineage>
</organism>
<name>A0ABV8UN13_9PROT</name>
<dbReference type="Proteomes" id="UP001595799">
    <property type="component" value="Unassembled WGS sequence"/>
</dbReference>
<evidence type="ECO:0000313" key="11">
    <source>
        <dbReference type="Proteomes" id="UP001595799"/>
    </source>
</evidence>
<feature type="binding site" evidence="7">
    <location>
        <position position="212"/>
    </location>
    <ligand>
        <name>Zn(2+)</name>
        <dbReference type="ChEBI" id="CHEBI:29105"/>
    </ligand>
</feature>
<dbReference type="SUPFAM" id="SSF82282">
    <property type="entry name" value="Homocysteine S-methyltransferase"/>
    <property type="match status" value="1"/>
</dbReference>
<protein>
    <submittedName>
        <fullName evidence="10">Betaine--homocysteine S-methyltransferase</fullName>
        <ecNumber evidence="10">2.1.1.5</ecNumber>
    </submittedName>
</protein>
<comment type="caution">
    <text evidence="10">The sequence shown here is derived from an EMBL/GenBank/DDBJ whole genome shotgun (WGS) entry which is preliminary data.</text>
</comment>
<dbReference type="EC" id="2.1.1.5" evidence="10"/>
<evidence type="ECO:0000259" key="9">
    <source>
        <dbReference type="PROSITE" id="PS50970"/>
    </source>
</evidence>
<reference evidence="11" key="1">
    <citation type="journal article" date="2019" name="Int. J. Syst. Evol. Microbiol.">
        <title>The Global Catalogue of Microorganisms (GCM) 10K type strain sequencing project: providing services to taxonomists for standard genome sequencing and annotation.</title>
        <authorList>
            <consortium name="The Broad Institute Genomics Platform"/>
            <consortium name="The Broad Institute Genome Sequencing Center for Infectious Disease"/>
            <person name="Wu L."/>
            <person name="Ma J."/>
        </authorList>
    </citation>
    <scope>NUCLEOTIDE SEQUENCE [LARGE SCALE GENOMIC DNA]</scope>
    <source>
        <strain evidence="11">CECT 8472</strain>
    </source>
</reference>
<feature type="region of interest" description="Disordered" evidence="8">
    <location>
        <begin position="313"/>
        <end position="339"/>
    </location>
</feature>
<dbReference type="NCBIfam" id="NF005718">
    <property type="entry name" value="PRK07534.1"/>
    <property type="match status" value="1"/>
</dbReference>
<dbReference type="InterPro" id="IPR003726">
    <property type="entry name" value="HCY_dom"/>
</dbReference>
<dbReference type="InterPro" id="IPR050554">
    <property type="entry name" value="Met_Synthase/Corrinoid"/>
</dbReference>
<feature type="compositionally biased region" description="Basic and acidic residues" evidence="8">
    <location>
        <begin position="320"/>
        <end position="329"/>
    </location>
</feature>